<feature type="region of interest" description="Disordered" evidence="5">
    <location>
        <begin position="183"/>
        <end position="214"/>
    </location>
</feature>
<accession>O01960</accession>
<feature type="domain" description="C2H2-type" evidence="6">
    <location>
        <begin position="57"/>
        <end position="84"/>
    </location>
</feature>
<dbReference type="CTD" id="182953"/>
<dbReference type="eggNOG" id="KOG1721">
    <property type="taxonomic scope" value="Eukaryota"/>
</dbReference>
<gene>
    <name evidence="7 9" type="primary">let-391</name>
    <name evidence="9" type="synonym">tag-146</name>
    <name evidence="9" type="ORF">C27A12.3</name>
    <name evidence="7" type="ORF">CELE_C27A12.3</name>
</gene>
<feature type="domain" description="C2H2-type" evidence="6">
    <location>
        <begin position="268"/>
        <end position="295"/>
    </location>
</feature>
<reference evidence="7 8" key="1">
    <citation type="journal article" date="1998" name="Science">
        <title>Genome sequence of the nematode C. elegans: a platform for investigating biology.</title>
        <authorList>
            <consortium name="The C. elegans sequencing consortium"/>
            <person name="Sulson J.E."/>
            <person name="Waterston R."/>
        </authorList>
    </citation>
    <scope>NUCLEOTIDE SEQUENCE [LARGE SCALE GENOMIC DNA]</scope>
    <source>
        <strain evidence="7 8">Bristol N2</strain>
    </source>
</reference>
<dbReference type="RefSeq" id="NP_491744.3">
    <property type="nucleotide sequence ID" value="NM_059343.6"/>
</dbReference>
<dbReference type="GO" id="GO:0000977">
    <property type="term" value="F:RNA polymerase II transcription regulatory region sequence-specific DNA binding"/>
    <property type="evidence" value="ECO:0000318"/>
    <property type="project" value="GO_Central"/>
</dbReference>
<dbReference type="GO" id="GO:0000981">
    <property type="term" value="F:DNA-binding transcription factor activity, RNA polymerase II-specific"/>
    <property type="evidence" value="ECO:0000318"/>
    <property type="project" value="GO_Central"/>
</dbReference>
<evidence type="ECO:0000256" key="5">
    <source>
        <dbReference type="SAM" id="MobiDB-lite"/>
    </source>
</evidence>
<feature type="domain" description="C2H2-type" evidence="6">
    <location>
        <begin position="355"/>
        <end position="380"/>
    </location>
</feature>
<dbReference type="IntAct" id="O01960">
    <property type="interactions" value="27"/>
</dbReference>
<dbReference type="EMBL" id="BX284601">
    <property type="protein sequence ID" value="CCD61201.1"/>
    <property type="molecule type" value="Genomic_DNA"/>
</dbReference>
<dbReference type="AGR" id="WB:WBGene00006492"/>
<dbReference type="Gene3D" id="3.30.160.60">
    <property type="entry name" value="Classic Zinc Finger"/>
    <property type="match status" value="6"/>
</dbReference>
<feature type="domain" description="C2H2-type" evidence="6">
    <location>
        <begin position="85"/>
        <end position="113"/>
    </location>
</feature>
<feature type="domain" description="C2H2-type" evidence="6">
    <location>
        <begin position="114"/>
        <end position="142"/>
    </location>
</feature>
<dbReference type="HOGENOM" id="CLU_585577_0_0_1"/>
<dbReference type="PhylomeDB" id="O01960"/>
<dbReference type="STRING" id="6239.C27A12.3.1"/>
<organism evidence="7 8">
    <name type="scientific">Caenorhabditis elegans</name>
    <dbReference type="NCBI Taxonomy" id="6239"/>
    <lineage>
        <taxon>Eukaryota</taxon>
        <taxon>Metazoa</taxon>
        <taxon>Ecdysozoa</taxon>
        <taxon>Nematoda</taxon>
        <taxon>Chromadorea</taxon>
        <taxon>Rhabditida</taxon>
        <taxon>Rhabditina</taxon>
        <taxon>Rhabditomorpha</taxon>
        <taxon>Rhabditoidea</taxon>
        <taxon>Rhabditidae</taxon>
        <taxon>Peloderinae</taxon>
        <taxon>Caenorhabditis</taxon>
    </lineage>
</organism>
<dbReference type="FunFam" id="3.30.160.60:FF:001670">
    <property type="entry name" value="Zinc finger protein 524"/>
    <property type="match status" value="1"/>
</dbReference>
<dbReference type="GeneID" id="182953"/>
<dbReference type="GO" id="GO:0006357">
    <property type="term" value="P:regulation of transcription by RNA polymerase II"/>
    <property type="evidence" value="ECO:0000318"/>
    <property type="project" value="GO_Central"/>
</dbReference>
<evidence type="ECO:0000313" key="7">
    <source>
        <dbReference type="EMBL" id="CCD61201.1"/>
    </source>
</evidence>
<keyword evidence="1" id="KW-0479">Metal-binding</keyword>
<keyword evidence="3" id="KW-0862">Zinc</keyword>
<dbReference type="PROSITE" id="PS00028">
    <property type="entry name" value="ZINC_FINGER_C2H2_1"/>
    <property type="match status" value="7"/>
</dbReference>
<feature type="domain" description="C2H2-type" evidence="6">
    <location>
        <begin position="325"/>
        <end position="354"/>
    </location>
</feature>
<evidence type="ECO:0000256" key="4">
    <source>
        <dbReference type="PROSITE-ProRule" id="PRU00042"/>
    </source>
</evidence>
<dbReference type="OMA" id="HEMAVHA"/>
<evidence type="ECO:0000259" key="6">
    <source>
        <dbReference type="PROSITE" id="PS50157"/>
    </source>
</evidence>
<dbReference type="WormBase" id="C27A12.3">
    <property type="protein sequence ID" value="CE38999"/>
    <property type="gene ID" value="WBGene00006492"/>
    <property type="gene designation" value="let-391"/>
</dbReference>
<sequence length="453" mass="51526">MKNNEDLDENSDAIFEEWAAECTPDAQKEHEELEEIVKIPDSTYRKKKGNQKLPTVTTCEVCGVALKYPSRIMEHMRTHTGEKPYECDICGMRFTQRTPMINHFRVQHMGDLPFLCNFGCGKRFVNNSRRTAHELSHNGLKRAGPARPYLKPVKKIVCPSMDMDILSNSALANYISPPTIDSIFQSDPSTSSSSPSQFQSSNQTTKQSIYPSEKEMEKAAISNARIDDVINTVLARVLAPIDEEIPIEEPEKAPQKRAYISNRRATLAQCNICGLMLKHPSKIADHIRTHTGEKPFECGECGLSLSKASSLKVHIRRMHTGERPFECTWRCGLSFVTDSVRKEHEMTVHTGIKRYTCVVKGCNAVFARRVYLMRHRKNAHPELFTPIFDHVQVNHEESQDSVIVYEDDHEQNNQIIMLTGDGDDVKILAHFEDDEEEFVEQGGSMEDQKTVHF</sequence>
<keyword evidence="8" id="KW-1185">Reference proteome</keyword>
<dbReference type="AlphaFoldDB" id="O01960"/>
<dbReference type="FunCoup" id="O01960">
    <property type="interactions" value="752"/>
</dbReference>
<dbReference type="UCSC" id="C27A12.3">
    <property type="organism name" value="c. elegans"/>
</dbReference>
<dbReference type="InParanoid" id="O01960"/>
<feature type="compositionally biased region" description="Low complexity" evidence="5">
    <location>
        <begin position="183"/>
        <end position="204"/>
    </location>
</feature>
<dbReference type="PANTHER" id="PTHR23235">
    <property type="entry name" value="KRUEPPEL-LIKE TRANSCRIPTION FACTOR"/>
    <property type="match status" value="1"/>
</dbReference>
<dbReference type="SUPFAM" id="SSF57667">
    <property type="entry name" value="beta-beta-alpha zinc fingers"/>
    <property type="match status" value="4"/>
</dbReference>
<name>O01960_CAEEL</name>
<dbReference type="SMART" id="SM00355">
    <property type="entry name" value="ZnF_C2H2"/>
    <property type="match status" value="7"/>
</dbReference>
<dbReference type="PANTHER" id="PTHR23235:SF120">
    <property type="entry name" value="KRUPPEL-LIKE FACTOR 15"/>
    <property type="match status" value="1"/>
</dbReference>
<proteinExistence type="predicted"/>
<keyword evidence="2 4" id="KW-0863">Zinc-finger</keyword>
<evidence type="ECO:0000256" key="1">
    <source>
        <dbReference type="ARBA" id="ARBA00022723"/>
    </source>
</evidence>
<dbReference type="OrthoDB" id="40579at2759"/>
<dbReference type="InterPro" id="IPR013087">
    <property type="entry name" value="Znf_C2H2_type"/>
</dbReference>
<dbReference type="PaxDb" id="6239-C27A12.3"/>
<feature type="domain" description="C2H2-type" evidence="6">
    <location>
        <begin position="296"/>
        <end position="324"/>
    </location>
</feature>
<evidence type="ECO:0000256" key="2">
    <source>
        <dbReference type="ARBA" id="ARBA00022771"/>
    </source>
</evidence>
<dbReference type="FunFam" id="3.30.160.60:FF:002343">
    <property type="entry name" value="Zinc finger protein 33A"/>
    <property type="match status" value="1"/>
</dbReference>
<dbReference type="InterPro" id="IPR036236">
    <property type="entry name" value="Znf_C2H2_sf"/>
</dbReference>
<dbReference type="KEGG" id="cel:CELE_C27A12.3"/>
<evidence type="ECO:0000313" key="8">
    <source>
        <dbReference type="Proteomes" id="UP000001940"/>
    </source>
</evidence>
<evidence type="ECO:0000256" key="3">
    <source>
        <dbReference type="ARBA" id="ARBA00022833"/>
    </source>
</evidence>
<dbReference type="GO" id="GO:0005634">
    <property type="term" value="C:nucleus"/>
    <property type="evidence" value="ECO:0000318"/>
    <property type="project" value="GO_Central"/>
</dbReference>
<dbReference type="Bgee" id="WBGene00006492">
    <property type="expression patterns" value="Expressed in germ line (C elegans) and 4 other cell types or tissues"/>
</dbReference>
<evidence type="ECO:0000313" key="9">
    <source>
        <dbReference type="WormBase" id="C27A12.3"/>
    </source>
</evidence>
<dbReference type="GO" id="GO:0008270">
    <property type="term" value="F:zinc ion binding"/>
    <property type="evidence" value="ECO:0007669"/>
    <property type="project" value="UniProtKB-KW"/>
</dbReference>
<protein>
    <submittedName>
        <fullName evidence="7">C2H2-type domain-containing protein</fullName>
    </submittedName>
</protein>
<dbReference type="Proteomes" id="UP000001940">
    <property type="component" value="Chromosome I"/>
</dbReference>
<dbReference type="Pfam" id="PF00096">
    <property type="entry name" value="zf-C2H2"/>
    <property type="match status" value="3"/>
</dbReference>
<dbReference type="PROSITE" id="PS50157">
    <property type="entry name" value="ZINC_FINGER_C2H2_2"/>
    <property type="match status" value="7"/>
</dbReference>